<proteinExistence type="predicted"/>
<dbReference type="PANTHER" id="PTHR30007">
    <property type="entry name" value="PHP DOMAIN PROTEIN"/>
    <property type="match status" value="1"/>
</dbReference>
<dbReference type="RefSeq" id="WP_138254423.1">
    <property type="nucleotide sequence ID" value="NZ_VAVZ01000109.1"/>
</dbReference>
<dbReference type="GO" id="GO:0003677">
    <property type="term" value="F:DNA binding"/>
    <property type="evidence" value="ECO:0007669"/>
    <property type="project" value="InterPro"/>
</dbReference>
<dbReference type="NCBIfam" id="NF033580">
    <property type="entry name" value="transpos_IS5_3"/>
    <property type="match status" value="1"/>
</dbReference>
<evidence type="ECO:0000259" key="1">
    <source>
        <dbReference type="Pfam" id="PF01609"/>
    </source>
</evidence>
<dbReference type="Pfam" id="PF01609">
    <property type="entry name" value="DDE_Tnp_1"/>
    <property type="match status" value="1"/>
</dbReference>
<gene>
    <name evidence="2" type="ORF">FEF26_15485</name>
</gene>
<reference evidence="2 3" key="1">
    <citation type="submission" date="2019-05" db="EMBL/GenBank/DDBJ databases">
        <title>Nesterenkonia sp. GY074 isolated from the Southern Atlantic Ocean.</title>
        <authorList>
            <person name="Zhang G."/>
        </authorList>
    </citation>
    <scope>NUCLEOTIDE SEQUENCE [LARGE SCALE GENOMIC DNA]</scope>
    <source>
        <strain evidence="2 3">GY074</strain>
    </source>
</reference>
<feature type="domain" description="Transposase IS4-like" evidence="1">
    <location>
        <begin position="104"/>
        <end position="252"/>
    </location>
</feature>
<dbReference type="PANTHER" id="PTHR30007:SF0">
    <property type="entry name" value="TRANSPOSASE"/>
    <property type="match status" value="1"/>
</dbReference>
<accession>A0A5R9B4X5</accession>
<sequence>MPTLSSSVIDPLWHQFQALIPARVDTHPLGCHRRRVPDRIVFTKLIDRLVLGGAYTKHADHRVSATTLRTRRDEWITAGVFATLEQIVLEAFDKIIGLNLEDLSVDGCCVKAPCGGENTGPNPTDRGKSGQKRSVLIEGNGIPIGVVLAGANRHDSRLLEPTLECLDRLPFSRMPESICVHLDAGYDSKKTRDLLGRLGCQDRISPKGEFIKINHTRRWMVERMNSWHTRGFRLLQVVLDRGTAAQEAFVQLANAIIVLKRLLKEAWSTHRWESRPVKGYHWR</sequence>
<dbReference type="OrthoDB" id="3213859at2"/>
<comment type="caution">
    <text evidence="2">The sequence shown here is derived from an EMBL/GenBank/DDBJ whole genome shotgun (WGS) entry which is preliminary data.</text>
</comment>
<dbReference type="AlphaFoldDB" id="A0A5R9B4X5"/>
<dbReference type="EMBL" id="VAVZ01000109">
    <property type="protein sequence ID" value="TLP90230.1"/>
    <property type="molecule type" value="Genomic_DNA"/>
</dbReference>
<dbReference type="GO" id="GO:0006313">
    <property type="term" value="P:DNA transposition"/>
    <property type="evidence" value="ECO:0007669"/>
    <property type="project" value="InterPro"/>
</dbReference>
<dbReference type="InterPro" id="IPR002559">
    <property type="entry name" value="Transposase_11"/>
</dbReference>
<dbReference type="Proteomes" id="UP000310458">
    <property type="component" value="Unassembled WGS sequence"/>
</dbReference>
<keyword evidence="3" id="KW-1185">Reference proteome</keyword>
<dbReference type="GO" id="GO:0004803">
    <property type="term" value="F:transposase activity"/>
    <property type="evidence" value="ECO:0007669"/>
    <property type="project" value="InterPro"/>
</dbReference>
<name>A0A5R9B4X5_9MICC</name>
<evidence type="ECO:0000313" key="3">
    <source>
        <dbReference type="Proteomes" id="UP000310458"/>
    </source>
</evidence>
<protein>
    <submittedName>
        <fullName evidence="2">IS5 family transposase</fullName>
    </submittedName>
</protein>
<organism evidence="2 3">
    <name type="scientific">Nesterenkonia salmonea</name>
    <dbReference type="NCBI Taxonomy" id="1804987"/>
    <lineage>
        <taxon>Bacteria</taxon>
        <taxon>Bacillati</taxon>
        <taxon>Actinomycetota</taxon>
        <taxon>Actinomycetes</taxon>
        <taxon>Micrococcales</taxon>
        <taxon>Micrococcaceae</taxon>
        <taxon>Nesterenkonia</taxon>
    </lineage>
</organism>
<evidence type="ECO:0000313" key="2">
    <source>
        <dbReference type="EMBL" id="TLP90230.1"/>
    </source>
</evidence>